<keyword evidence="1" id="KW-0175">Coiled coil</keyword>
<accession>A0AAD7F878</accession>
<dbReference type="SUPFAM" id="SSF81383">
    <property type="entry name" value="F-box domain"/>
    <property type="match status" value="1"/>
</dbReference>
<keyword evidence="4" id="KW-1185">Reference proteome</keyword>
<dbReference type="InterPro" id="IPR001810">
    <property type="entry name" value="F-box_dom"/>
</dbReference>
<proteinExistence type="predicted"/>
<dbReference type="SUPFAM" id="SSF52047">
    <property type="entry name" value="RNI-like"/>
    <property type="match status" value="1"/>
</dbReference>
<gene>
    <name evidence="3" type="ORF">FB45DRAFT_1067600</name>
</gene>
<name>A0AAD7F878_9AGAR</name>
<dbReference type="InterPro" id="IPR036047">
    <property type="entry name" value="F-box-like_dom_sf"/>
</dbReference>
<dbReference type="EMBL" id="JARKIF010000046">
    <property type="protein sequence ID" value="KAJ7608229.1"/>
    <property type="molecule type" value="Genomic_DNA"/>
</dbReference>
<protein>
    <recommendedName>
        <fullName evidence="2">F-box domain-containing protein</fullName>
    </recommendedName>
</protein>
<evidence type="ECO:0000256" key="1">
    <source>
        <dbReference type="SAM" id="Coils"/>
    </source>
</evidence>
<evidence type="ECO:0000313" key="3">
    <source>
        <dbReference type="EMBL" id="KAJ7608229.1"/>
    </source>
</evidence>
<evidence type="ECO:0000259" key="2">
    <source>
        <dbReference type="Pfam" id="PF12937"/>
    </source>
</evidence>
<dbReference type="Gene3D" id="1.20.1280.50">
    <property type="match status" value="1"/>
</dbReference>
<sequence>MLCRSCKHPLPPPDPVPTAEQLEGLRQMSRSPHIPHDAPLVLASSISLLERYDALIQQMRDRIGELQADRARIQLKINAYTSIEAPVRRIPAELLCLIFHYFAQYEGGCDGLSVTGLLRISAVCSIWRNIFIGLPRLWANIIVDEKDWPRDNRKKGRRLLDALRLSLERSTPHPWTLTLSFPDILPNEVMPLLANESKRWQRLALDSSGRPALTIPSNFGIKGRLDTLQELRLAHNYNDSSGVLETAPKLTHVTLVRSDYPRLPWNQLLSLTYQPLGGFHLPSVVLGMAYLSRRGAAFVLKGAPSILLHDLPEITSPISSLTIGIGQMVGPVLGCLTLPRLHTLSIVPPLTQWPTEYFESLSVRSSFDRTLRVLQIRGVIIAQKDLISALELLPSLERLEISDHSSCDVLTDAALRRLTLTPEQDVDEALVPQLKYLRYNSYLCFTPNVFLDFVLSRTTESSGEPLFEVVICRLREESTGKPRWKGKQFDPEPLWELEDQGRLLFQFYEF</sequence>
<organism evidence="3 4">
    <name type="scientific">Roridomyces roridus</name>
    <dbReference type="NCBI Taxonomy" id="1738132"/>
    <lineage>
        <taxon>Eukaryota</taxon>
        <taxon>Fungi</taxon>
        <taxon>Dikarya</taxon>
        <taxon>Basidiomycota</taxon>
        <taxon>Agaricomycotina</taxon>
        <taxon>Agaricomycetes</taxon>
        <taxon>Agaricomycetidae</taxon>
        <taxon>Agaricales</taxon>
        <taxon>Marasmiineae</taxon>
        <taxon>Mycenaceae</taxon>
        <taxon>Roridomyces</taxon>
    </lineage>
</organism>
<reference evidence="3" key="1">
    <citation type="submission" date="2023-03" db="EMBL/GenBank/DDBJ databases">
        <title>Massive genome expansion in bonnet fungi (Mycena s.s.) driven by repeated elements and novel gene families across ecological guilds.</title>
        <authorList>
            <consortium name="Lawrence Berkeley National Laboratory"/>
            <person name="Harder C.B."/>
            <person name="Miyauchi S."/>
            <person name="Viragh M."/>
            <person name="Kuo A."/>
            <person name="Thoen E."/>
            <person name="Andreopoulos B."/>
            <person name="Lu D."/>
            <person name="Skrede I."/>
            <person name="Drula E."/>
            <person name="Henrissat B."/>
            <person name="Morin E."/>
            <person name="Kohler A."/>
            <person name="Barry K."/>
            <person name="LaButti K."/>
            <person name="Morin E."/>
            <person name="Salamov A."/>
            <person name="Lipzen A."/>
            <person name="Mereny Z."/>
            <person name="Hegedus B."/>
            <person name="Baldrian P."/>
            <person name="Stursova M."/>
            <person name="Weitz H."/>
            <person name="Taylor A."/>
            <person name="Grigoriev I.V."/>
            <person name="Nagy L.G."/>
            <person name="Martin F."/>
            <person name="Kauserud H."/>
        </authorList>
    </citation>
    <scope>NUCLEOTIDE SEQUENCE</scope>
    <source>
        <strain evidence="3">9284</strain>
    </source>
</reference>
<dbReference type="Proteomes" id="UP001221142">
    <property type="component" value="Unassembled WGS sequence"/>
</dbReference>
<dbReference type="AlphaFoldDB" id="A0AAD7F878"/>
<comment type="caution">
    <text evidence="3">The sequence shown here is derived from an EMBL/GenBank/DDBJ whole genome shotgun (WGS) entry which is preliminary data.</text>
</comment>
<feature type="domain" description="F-box" evidence="2">
    <location>
        <begin position="89"/>
        <end position="141"/>
    </location>
</feature>
<evidence type="ECO:0000313" key="4">
    <source>
        <dbReference type="Proteomes" id="UP001221142"/>
    </source>
</evidence>
<feature type="coiled-coil region" evidence="1">
    <location>
        <begin position="49"/>
        <end position="76"/>
    </location>
</feature>
<dbReference type="Pfam" id="PF12937">
    <property type="entry name" value="F-box-like"/>
    <property type="match status" value="1"/>
</dbReference>